<dbReference type="Proteomes" id="UP001431221">
    <property type="component" value="Unassembled WGS sequence"/>
</dbReference>
<evidence type="ECO:0000256" key="1">
    <source>
        <dbReference type="ARBA" id="ARBA00005046"/>
    </source>
</evidence>
<dbReference type="PANTHER" id="PTHR23404">
    <property type="entry name" value="MOLYBDOPTERIN SYNTHASE RELATED"/>
    <property type="match status" value="1"/>
</dbReference>
<reference evidence="13" key="1">
    <citation type="submission" date="2022-04" db="EMBL/GenBank/DDBJ databases">
        <title>Roseibium sp. CAU 1639 isolated from mud.</title>
        <authorList>
            <person name="Kim W."/>
        </authorList>
    </citation>
    <scope>NUCLEOTIDE SEQUENCE</scope>
    <source>
        <strain evidence="13">CAU 1639</strain>
    </source>
</reference>
<dbReference type="EMBL" id="JALNMJ010000006">
    <property type="protein sequence ID" value="MCK7612588.1"/>
    <property type="molecule type" value="Genomic_DNA"/>
</dbReference>
<proteinExistence type="inferred from homology"/>
<organism evidence="13 14">
    <name type="scientific">Roseibium sediminicola</name>
    <dbReference type="NCBI Taxonomy" id="2933272"/>
    <lineage>
        <taxon>Bacteria</taxon>
        <taxon>Pseudomonadati</taxon>
        <taxon>Pseudomonadota</taxon>
        <taxon>Alphaproteobacteria</taxon>
        <taxon>Hyphomicrobiales</taxon>
        <taxon>Stappiaceae</taxon>
        <taxon>Roseibium</taxon>
    </lineage>
</organism>
<evidence type="ECO:0000256" key="8">
    <source>
        <dbReference type="ARBA" id="ARBA00029745"/>
    </source>
</evidence>
<dbReference type="InterPro" id="IPR003448">
    <property type="entry name" value="Mopterin_biosynth_MoaE"/>
</dbReference>
<sequence>MTVTPLVRVQAEDFDAKAEAERLTGGRKDVGALVSFTGLCRDEAGTLEALELEHYPGMAEAELTRIAQDATARWPLTGLTVIHRYGKIPPGDNIVLVVAASSHRRAAFEAADFLMDYLKTKAPFWKKEHFAETGKTSWVEAKDGDDKDAARWT</sequence>
<evidence type="ECO:0000256" key="9">
    <source>
        <dbReference type="ARBA" id="ARBA00030407"/>
    </source>
</evidence>
<dbReference type="Pfam" id="PF02391">
    <property type="entry name" value="MoaE"/>
    <property type="match status" value="1"/>
</dbReference>
<dbReference type="RefSeq" id="WP_248153639.1">
    <property type="nucleotide sequence ID" value="NZ_JALNMJ010000006.1"/>
</dbReference>
<evidence type="ECO:0000256" key="7">
    <source>
        <dbReference type="ARBA" id="ARBA00026066"/>
    </source>
</evidence>
<dbReference type="Gene3D" id="3.90.1170.40">
    <property type="entry name" value="Molybdopterin biosynthesis MoaE subunit"/>
    <property type="match status" value="1"/>
</dbReference>
<comment type="catalytic activity">
    <reaction evidence="12">
        <text>2 [molybdopterin-synthase sulfur-carrier protein]-C-terminal-Gly-aminoethanethioate + cyclic pyranopterin phosphate + H2O = molybdopterin + 2 [molybdopterin-synthase sulfur-carrier protein]-C-terminal Gly-Gly + 2 H(+)</text>
        <dbReference type="Rhea" id="RHEA:26333"/>
        <dbReference type="Rhea" id="RHEA-COMP:12202"/>
        <dbReference type="Rhea" id="RHEA-COMP:19907"/>
        <dbReference type="ChEBI" id="CHEBI:15377"/>
        <dbReference type="ChEBI" id="CHEBI:15378"/>
        <dbReference type="ChEBI" id="CHEBI:58698"/>
        <dbReference type="ChEBI" id="CHEBI:59648"/>
        <dbReference type="ChEBI" id="CHEBI:90778"/>
        <dbReference type="ChEBI" id="CHEBI:232372"/>
        <dbReference type="EC" id="2.8.1.12"/>
    </reaction>
</comment>
<comment type="similarity">
    <text evidence="2">Belongs to the MoaE family.</text>
</comment>
<comment type="pathway">
    <text evidence="1">Cofactor biosynthesis; molybdopterin biosynthesis.</text>
</comment>
<comment type="caution">
    <text evidence="13">The sequence shown here is derived from an EMBL/GenBank/DDBJ whole genome shotgun (WGS) entry which is preliminary data.</text>
</comment>
<keyword evidence="14" id="KW-1185">Reference proteome</keyword>
<evidence type="ECO:0000256" key="11">
    <source>
        <dbReference type="ARBA" id="ARBA00032474"/>
    </source>
</evidence>
<comment type="function">
    <text evidence="6">Converts molybdopterin precursor Z into molybdopterin. This requires the incorporation of two sulfur atoms into precursor Z to generate a dithiolene group. The sulfur is provided by MoaD.</text>
</comment>
<evidence type="ECO:0000256" key="12">
    <source>
        <dbReference type="ARBA" id="ARBA00049878"/>
    </source>
</evidence>
<evidence type="ECO:0000313" key="13">
    <source>
        <dbReference type="EMBL" id="MCK7612588.1"/>
    </source>
</evidence>
<evidence type="ECO:0000256" key="2">
    <source>
        <dbReference type="ARBA" id="ARBA00005426"/>
    </source>
</evidence>
<evidence type="ECO:0000256" key="10">
    <source>
        <dbReference type="ARBA" id="ARBA00030781"/>
    </source>
</evidence>
<evidence type="ECO:0000256" key="4">
    <source>
        <dbReference type="ARBA" id="ARBA00013858"/>
    </source>
</evidence>
<evidence type="ECO:0000256" key="3">
    <source>
        <dbReference type="ARBA" id="ARBA00011950"/>
    </source>
</evidence>
<name>A0ABT0GT27_9HYPH</name>
<dbReference type="InterPro" id="IPR036563">
    <property type="entry name" value="MoaE_sf"/>
</dbReference>
<comment type="subunit">
    <text evidence="7">Heterotetramer of 2 MoaD subunits and 2 MoaE subunits. Also stable as homodimer. The enzyme changes between these two forms during catalysis.</text>
</comment>
<evidence type="ECO:0000256" key="6">
    <source>
        <dbReference type="ARBA" id="ARBA00025448"/>
    </source>
</evidence>
<dbReference type="SUPFAM" id="SSF54690">
    <property type="entry name" value="Molybdopterin synthase subunit MoaE"/>
    <property type="match status" value="1"/>
</dbReference>
<dbReference type="CDD" id="cd00756">
    <property type="entry name" value="MoaE"/>
    <property type="match status" value="1"/>
</dbReference>
<evidence type="ECO:0000313" key="14">
    <source>
        <dbReference type="Proteomes" id="UP001431221"/>
    </source>
</evidence>
<dbReference type="EC" id="2.8.1.12" evidence="3"/>
<gene>
    <name evidence="13" type="ORF">M0H32_10480</name>
</gene>
<keyword evidence="5" id="KW-0501">Molybdenum cofactor biosynthesis</keyword>
<evidence type="ECO:0000256" key="5">
    <source>
        <dbReference type="ARBA" id="ARBA00023150"/>
    </source>
</evidence>
<accession>A0ABT0GT27</accession>
<protein>
    <recommendedName>
        <fullName evidence="4">Molybdopterin synthase catalytic subunit</fullName>
        <ecNumber evidence="3">2.8.1.12</ecNumber>
    </recommendedName>
    <alternativeName>
        <fullName evidence="10">MPT synthase subunit 2</fullName>
    </alternativeName>
    <alternativeName>
        <fullName evidence="8">Molybdenum cofactor biosynthesis protein E</fullName>
    </alternativeName>
    <alternativeName>
        <fullName evidence="9">Molybdopterin-converting factor large subunit</fullName>
    </alternativeName>
    <alternativeName>
        <fullName evidence="11">Molybdopterin-converting factor subunit 2</fullName>
    </alternativeName>
</protein>